<dbReference type="PRINTS" id="PR00411">
    <property type="entry name" value="PNDRDTASEI"/>
</dbReference>
<dbReference type="GO" id="GO:0050660">
    <property type="term" value="F:flavin adenine dinucleotide binding"/>
    <property type="evidence" value="ECO:0007669"/>
    <property type="project" value="TreeGrafter"/>
</dbReference>
<name>G4U2B9_SERID</name>
<evidence type="ECO:0000259" key="1">
    <source>
        <dbReference type="Pfam" id="PF07992"/>
    </source>
</evidence>
<proteinExistence type="predicted"/>
<dbReference type="OrthoDB" id="202203at2759"/>
<sequence length="456" mass="49681">MGFSFSRAPAVKNVVVLGGSYGGLRAARLLAEQLEGMPNYRVIVIERNSHMNHLYALPRFSVLPGHEYKAFIPYIHVFTGQQSRHLIVQANVISMTNHSVTIAPIGGQVDRRDDILSSLGCVATADVQTIPFEYCIYALGASLPDPINVWKPWKDVDAVQGAHKADTSGSMSRIPLPLGSKISAVRWLQHAQQQISALKSLIIVGGGALGIQLTSDIAELYPGHSVTLIHSREQLMPLYDVEVHEECLRRLKELNVQVILNDRLDLDSVKHPHNDEKGRHVVKTLKGHVFAADAILLCTGTVANTRFIVDGLGQDVVNQQNGLIRVLPSLQVTRQPSTAHLGTNSSATLAGDMSFGNIFAVGDVADAFGAIKAGHTAYYQGEVAARNIFKLIKDGPSATLEDYVHGPPAIKVSLGRRHYVVQEGEKVYAKDDGVDDLHVGVMWTSLGFTGEFDMHQ</sequence>
<dbReference type="AlphaFoldDB" id="G4U2B9"/>
<dbReference type="InterPro" id="IPR036188">
    <property type="entry name" value="FAD/NAD-bd_sf"/>
</dbReference>
<dbReference type="InParanoid" id="G4U2B9"/>
<reference evidence="2 3" key="1">
    <citation type="journal article" date="2011" name="PLoS Pathog.">
        <title>Endophytic Life Strategies Decoded by Genome and Transcriptome Analyses of the Mutualistic Root Symbiont Piriformospora indica.</title>
        <authorList>
            <person name="Zuccaro A."/>
            <person name="Lahrmann U."/>
            <person name="Guldener U."/>
            <person name="Langen G."/>
            <person name="Pfiffi S."/>
            <person name="Biedenkopf D."/>
            <person name="Wong P."/>
            <person name="Samans B."/>
            <person name="Grimm C."/>
            <person name="Basiewicz M."/>
            <person name="Murat C."/>
            <person name="Martin F."/>
            <person name="Kogel K.H."/>
        </authorList>
    </citation>
    <scope>NUCLEOTIDE SEQUENCE [LARGE SCALE GENOMIC DNA]</scope>
    <source>
        <strain evidence="2 3">DSM 11827</strain>
    </source>
</reference>
<organism evidence="2 3">
    <name type="scientific">Serendipita indica (strain DSM 11827)</name>
    <name type="common">Root endophyte fungus</name>
    <name type="synonym">Piriformospora indica</name>
    <dbReference type="NCBI Taxonomy" id="1109443"/>
    <lineage>
        <taxon>Eukaryota</taxon>
        <taxon>Fungi</taxon>
        <taxon>Dikarya</taxon>
        <taxon>Basidiomycota</taxon>
        <taxon>Agaricomycotina</taxon>
        <taxon>Agaricomycetes</taxon>
        <taxon>Sebacinales</taxon>
        <taxon>Serendipitaceae</taxon>
        <taxon>Serendipita</taxon>
    </lineage>
</organism>
<dbReference type="PRINTS" id="PR00368">
    <property type="entry name" value="FADPNR"/>
</dbReference>
<dbReference type="SUPFAM" id="SSF51905">
    <property type="entry name" value="FAD/NAD(P)-binding domain"/>
    <property type="match status" value="1"/>
</dbReference>
<feature type="domain" description="FAD/NAD(P)-binding" evidence="1">
    <location>
        <begin position="13"/>
        <end position="381"/>
    </location>
</feature>
<dbReference type="eggNOG" id="KOG2495">
    <property type="taxonomic scope" value="Eukaryota"/>
</dbReference>
<dbReference type="HOGENOM" id="CLU_019845_0_1_1"/>
<gene>
    <name evidence="2" type="ORF">PIIN_02950</name>
</gene>
<accession>G4U2B9</accession>
<dbReference type="GO" id="GO:0005737">
    <property type="term" value="C:cytoplasm"/>
    <property type="evidence" value="ECO:0007669"/>
    <property type="project" value="TreeGrafter"/>
</dbReference>
<evidence type="ECO:0000313" key="2">
    <source>
        <dbReference type="EMBL" id="CCA77728.1"/>
    </source>
</evidence>
<dbReference type="EMBL" id="CAFZ01001869">
    <property type="protein sequence ID" value="CCA77728.1"/>
    <property type="molecule type" value="Genomic_DNA"/>
</dbReference>
<dbReference type="Proteomes" id="UP000007148">
    <property type="component" value="Unassembled WGS sequence"/>
</dbReference>
<dbReference type="Pfam" id="PF07992">
    <property type="entry name" value="Pyr_redox_2"/>
    <property type="match status" value="1"/>
</dbReference>
<dbReference type="PANTHER" id="PTHR43735">
    <property type="entry name" value="APOPTOSIS-INDUCING FACTOR 1"/>
    <property type="match status" value="1"/>
</dbReference>
<dbReference type="GO" id="GO:0004174">
    <property type="term" value="F:electron-transferring-flavoprotein dehydrogenase activity"/>
    <property type="evidence" value="ECO:0007669"/>
    <property type="project" value="TreeGrafter"/>
</dbReference>
<dbReference type="Gene3D" id="3.50.50.100">
    <property type="match status" value="1"/>
</dbReference>
<dbReference type="STRING" id="1109443.G4U2B9"/>
<keyword evidence="3" id="KW-1185">Reference proteome</keyword>
<comment type="caution">
    <text evidence="2">The sequence shown here is derived from an EMBL/GenBank/DDBJ whole genome shotgun (WGS) entry which is preliminary data.</text>
</comment>
<dbReference type="InterPro" id="IPR023753">
    <property type="entry name" value="FAD/NAD-binding_dom"/>
</dbReference>
<dbReference type="OMA" id="DRNSHAN"/>
<dbReference type="PANTHER" id="PTHR43735:SF2">
    <property type="entry name" value="FE-REGULATED PROTEIN 8"/>
    <property type="match status" value="1"/>
</dbReference>
<protein>
    <recommendedName>
        <fullName evidence="1">FAD/NAD(P)-binding domain-containing protein</fullName>
    </recommendedName>
</protein>
<evidence type="ECO:0000313" key="3">
    <source>
        <dbReference type="Proteomes" id="UP000007148"/>
    </source>
</evidence>